<protein>
    <submittedName>
        <fullName evidence="9">Carbohydrate ABC transporter permease</fullName>
    </submittedName>
</protein>
<comment type="similarity">
    <text evidence="7">Belongs to the binding-protein-dependent transport system permease family.</text>
</comment>
<evidence type="ECO:0000256" key="2">
    <source>
        <dbReference type="ARBA" id="ARBA00022448"/>
    </source>
</evidence>
<comment type="caution">
    <text evidence="9">The sequence shown here is derived from an EMBL/GenBank/DDBJ whole genome shotgun (WGS) entry which is preliminary data.</text>
</comment>
<dbReference type="PANTHER" id="PTHR43744">
    <property type="entry name" value="ABC TRANSPORTER PERMEASE PROTEIN MG189-RELATED-RELATED"/>
    <property type="match status" value="1"/>
</dbReference>
<dbReference type="EMBL" id="SACL01000008">
    <property type="protein sequence ID" value="RVT92000.1"/>
    <property type="molecule type" value="Genomic_DNA"/>
</dbReference>
<dbReference type="RefSeq" id="WP_127789329.1">
    <property type="nucleotide sequence ID" value="NZ_SACL01000008.1"/>
</dbReference>
<evidence type="ECO:0000256" key="3">
    <source>
        <dbReference type="ARBA" id="ARBA00022475"/>
    </source>
</evidence>
<dbReference type="Pfam" id="PF00528">
    <property type="entry name" value="BPD_transp_1"/>
    <property type="match status" value="1"/>
</dbReference>
<dbReference type="InterPro" id="IPR035906">
    <property type="entry name" value="MetI-like_sf"/>
</dbReference>
<dbReference type="SUPFAM" id="SSF161098">
    <property type="entry name" value="MetI-like"/>
    <property type="match status" value="1"/>
</dbReference>
<dbReference type="GO" id="GO:0005886">
    <property type="term" value="C:plasma membrane"/>
    <property type="evidence" value="ECO:0007669"/>
    <property type="project" value="UniProtKB-SubCell"/>
</dbReference>
<keyword evidence="4 7" id="KW-0812">Transmembrane</keyword>
<dbReference type="Proteomes" id="UP000282957">
    <property type="component" value="Unassembled WGS sequence"/>
</dbReference>
<dbReference type="AlphaFoldDB" id="A0A437M2S4"/>
<evidence type="ECO:0000256" key="6">
    <source>
        <dbReference type="ARBA" id="ARBA00023136"/>
    </source>
</evidence>
<keyword evidence="6 7" id="KW-0472">Membrane</keyword>
<dbReference type="PROSITE" id="PS50928">
    <property type="entry name" value="ABC_TM1"/>
    <property type="match status" value="1"/>
</dbReference>
<comment type="subcellular location">
    <subcellularLocation>
        <location evidence="1 7">Cell membrane</location>
        <topology evidence="1 7">Multi-pass membrane protein</topology>
    </subcellularLocation>
</comment>
<proteinExistence type="inferred from homology"/>
<reference evidence="9 10" key="1">
    <citation type="submission" date="2019-01" db="EMBL/GenBank/DDBJ databases">
        <authorList>
            <person name="Chen W.-M."/>
        </authorList>
    </citation>
    <scope>NUCLEOTIDE SEQUENCE [LARGE SCALE GENOMIC DNA]</scope>
    <source>
        <strain evidence="9 10">CCP-6</strain>
    </source>
</reference>
<feature type="transmembrane region" description="Helical" evidence="7">
    <location>
        <begin position="175"/>
        <end position="198"/>
    </location>
</feature>
<keyword evidence="5 7" id="KW-1133">Transmembrane helix</keyword>
<feature type="transmembrane region" description="Helical" evidence="7">
    <location>
        <begin position="101"/>
        <end position="127"/>
    </location>
</feature>
<gene>
    <name evidence="9" type="ORF">EOD42_19880</name>
</gene>
<dbReference type="Gene3D" id="1.10.3720.10">
    <property type="entry name" value="MetI-like"/>
    <property type="match status" value="1"/>
</dbReference>
<feature type="transmembrane region" description="Helical" evidence="7">
    <location>
        <begin position="234"/>
        <end position="255"/>
    </location>
</feature>
<keyword evidence="2 7" id="KW-0813">Transport</keyword>
<feature type="transmembrane region" description="Helical" evidence="7">
    <location>
        <begin position="133"/>
        <end position="154"/>
    </location>
</feature>
<dbReference type="CDD" id="cd06261">
    <property type="entry name" value="TM_PBP2"/>
    <property type="match status" value="1"/>
</dbReference>
<evidence type="ECO:0000256" key="4">
    <source>
        <dbReference type="ARBA" id="ARBA00022692"/>
    </source>
</evidence>
<name>A0A437M2S4_9PROT</name>
<dbReference type="PANTHER" id="PTHR43744:SF12">
    <property type="entry name" value="ABC TRANSPORTER PERMEASE PROTEIN MG189-RELATED"/>
    <property type="match status" value="1"/>
</dbReference>
<organism evidence="9 10">
    <name type="scientific">Rhodovarius crocodyli</name>
    <dbReference type="NCBI Taxonomy" id="1979269"/>
    <lineage>
        <taxon>Bacteria</taxon>
        <taxon>Pseudomonadati</taxon>
        <taxon>Pseudomonadota</taxon>
        <taxon>Alphaproteobacteria</taxon>
        <taxon>Acetobacterales</taxon>
        <taxon>Roseomonadaceae</taxon>
        <taxon>Rhodovarius</taxon>
    </lineage>
</organism>
<evidence type="ECO:0000256" key="1">
    <source>
        <dbReference type="ARBA" id="ARBA00004651"/>
    </source>
</evidence>
<dbReference type="GO" id="GO:0055085">
    <property type="term" value="P:transmembrane transport"/>
    <property type="evidence" value="ECO:0007669"/>
    <property type="project" value="InterPro"/>
</dbReference>
<feature type="domain" description="ABC transmembrane type-1" evidence="8">
    <location>
        <begin position="65"/>
        <end position="255"/>
    </location>
</feature>
<dbReference type="InterPro" id="IPR000515">
    <property type="entry name" value="MetI-like"/>
</dbReference>
<evidence type="ECO:0000313" key="10">
    <source>
        <dbReference type="Proteomes" id="UP000282957"/>
    </source>
</evidence>
<accession>A0A437M2S4</accession>
<evidence type="ECO:0000313" key="9">
    <source>
        <dbReference type="EMBL" id="RVT92000.1"/>
    </source>
</evidence>
<evidence type="ECO:0000256" key="7">
    <source>
        <dbReference type="RuleBase" id="RU363032"/>
    </source>
</evidence>
<feature type="transmembrane region" description="Helical" evidence="7">
    <location>
        <begin position="61"/>
        <end position="89"/>
    </location>
</feature>
<evidence type="ECO:0000259" key="8">
    <source>
        <dbReference type="PROSITE" id="PS50928"/>
    </source>
</evidence>
<keyword evidence="3" id="KW-1003">Cell membrane</keyword>
<keyword evidence="10" id="KW-1185">Reference proteome</keyword>
<evidence type="ECO:0000256" key="5">
    <source>
        <dbReference type="ARBA" id="ARBA00022989"/>
    </source>
</evidence>
<sequence length="267" mass="28983">MSRWRHPLLILAAALMLLPILWAALVSTRPQDAIIGARLLTMPSLDAIAANYGRAVTASPLFGFIGNGIAVCSLILFFQVLIMVPAGYALAKLRFPGRETLWGGVLLGLMVPAPVLAMPLFVMVAMLGLMDSLPALVLPWVVSSLGIFLMRQFFRRVPDEIIEAARLDGLSELELLVRVLLPLARPTLGAFAIISLVAHWNELYWPSIVVTSAERATPPFGVMLFQTQEAGTEYGALMAGALIIALPLVAAFLLLQRRFIEGLVAMK</sequence>
<dbReference type="OrthoDB" id="9815445at2"/>